<dbReference type="EMBL" id="QXED01000017">
    <property type="protein sequence ID" value="RIV17570.1"/>
    <property type="molecule type" value="Genomic_DNA"/>
</dbReference>
<name>A0A418LWB3_9BACT</name>
<dbReference type="OrthoDB" id="963735at2"/>
<sequence>MTLYFTLGTSDGSTQGPCVCRAELDTQLEVLNSFVALGNVLVSAYLLDDEGVRIDLPIEAFDGSPVAAPLRSLTKEYQQLLGVCHGSR</sequence>
<proteinExistence type="predicted"/>
<organism evidence="1 2">
    <name type="scientific">Fibrisoma montanum</name>
    <dbReference type="NCBI Taxonomy" id="2305895"/>
    <lineage>
        <taxon>Bacteria</taxon>
        <taxon>Pseudomonadati</taxon>
        <taxon>Bacteroidota</taxon>
        <taxon>Cytophagia</taxon>
        <taxon>Cytophagales</taxon>
        <taxon>Spirosomataceae</taxon>
        <taxon>Fibrisoma</taxon>
    </lineage>
</organism>
<dbReference type="AlphaFoldDB" id="A0A418LWB3"/>
<dbReference type="Proteomes" id="UP000283523">
    <property type="component" value="Unassembled WGS sequence"/>
</dbReference>
<keyword evidence="2" id="KW-1185">Reference proteome</keyword>
<gene>
    <name evidence="1" type="ORF">DYU11_31495</name>
</gene>
<reference evidence="1 2" key="1">
    <citation type="submission" date="2018-08" db="EMBL/GenBank/DDBJ databases">
        <title>Fibrisoma montanum sp. nov., isolated from Danxia mountain soil.</title>
        <authorList>
            <person name="Huang Y."/>
        </authorList>
    </citation>
    <scope>NUCLEOTIDE SEQUENCE [LARGE SCALE GENOMIC DNA]</scope>
    <source>
        <strain evidence="1 2">HYT19</strain>
    </source>
</reference>
<protein>
    <submittedName>
        <fullName evidence="1">Uncharacterized protein</fullName>
    </submittedName>
</protein>
<accession>A0A418LWB3</accession>
<evidence type="ECO:0000313" key="2">
    <source>
        <dbReference type="Proteomes" id="UP000283523"/>
    </source>
</evidence>
<comment type="caution">
    <text evidence="1">The sequence shown here is derived from an EMBL/GenBank/DDBJ whole genome shotgun (WGS) entry which is preliminary data.</text>
</comment>
<evidence type="ECO:0000313" key="1">
    <source>
        <dbReference type="EMBL" id="RIV17570.1"/>
    </source>
</evidence>
<dbReference type="RefSeq" id="WP_119671737.1">
    <property type="nucleotide sequence ID" value="NZ_QXED01000017.1"/>
</dbReference>